<feature type="non-terminal residue" evidence="3">
    <location>
        <position position="1"/>
    </location>
</feature>
<comment type="caution">
    <text evidence="3">The sequence shown here is derived from an EMBL/GenBank/DDBJ whole genome shotgun (WGS) entry which is preliminary data.</text>
</comment>
<dbReference type="GO" id="GO:0015074">
    <property type="term" value="P:DNA integration"/>
    <property type="evidence" value="ECO:0007669"/>
    <property type="project" value="InterPro"/>
</dbReference>
<keyword evidence="1" id="KW-0233">DNA recombination</keyword>
<reference evidence="3" key="1">
    <citation type="journal article" date="2014" name="Front. Microbiol.">
        <title>High frequency of phylogenetically diverse reductive dehalogenase-homologous genes in deep subseafloor sedimentary metagenomes.</title>
        <authorList>
            <person name="Kawai M."/>
            <person name="Futagami T."/>
            <person name="Toyoda A."/>
            <person name="Takaki Y."/>
            <person name="Nishi S."/>
            <person name="Hori S."/>
            <person name="Arai W."/>
            <person name="Tsubouchi T."/>
            <person name="Morono Y."/>
            <person name="Uchiyama I."/>
            <person name="Ito T."/>
            <person name="Fujiyama A."/>
            <person name="Inagaki F."/>
            <person name="Takami H."/>
        </authorList>
    </citation>
    <scope>NUCLEOTIDE SEQUENCE</scope>
    <source>
        <strain evidence="3">Expedition CK06-06</strain>
    </source>
</reference>
<dbReference type="AlphaFoldDB" id="X1LQD7"/>
<dbReference type="PROSITE" id="PS51898">
    <property type="entry name" value="TYR_RECOMBINASE"/>
    <property type="match status" value="1"/>
</dbReference>
<feature type="domain" description="Tyr recombinase" evidence="2">
    <location>
        <begin position="1"/>
        <end position="109"/>
    </location>
</feature>
<dbReference type="Pfam" id="PF00589">
    <property type="entry name" value="Phage_integrase"/>
    <property type="match status" value="1"/>
</dbReference>
<evidence type="ECO:0000259" key="2">
    <source>
        <dbReference type="PROSITE" id="PS51898"/>
    </source>
</evidence>
<evidence type="ECO:0000256" key="1">
    <source>
        <dbReference type="ARBA" id="ARBA00023172"/>
    </source>
</evidence>
<name>X1LQD7_9ZZZZ</name>
<dbReference type="SUPFAM" id="SSF56349">
    <property type="entry name" value="DNA breaking-rejoining enzymes"/>
    <property type="match status" value="1"/>
</dbReference>
<dbReference type="InterPro" id="IPR011010">
    <property type="entry name" value="DNA_brk_join_enz"/>
</dbReference>
<evidence type="ECO:0000313" key="3">
    <source>
        <dbReference type="EMBL" id="GAI21318.1"/>
    </source>
</evidence>
<sequence>NLEKLNAIRLLMKKEPKEDSPYLFVDRFYKQLQERNVNDIFTKAAKRAGIVVPEGKRLRVYSLRSVFETQMGNAGLPQTWIDMMMGHTVGGSRGKYVKPPEADWLEKAREVEQFISISLVQDRDAMRQNTTRQRDALELFMRLEEKYGRENMERLMKGYIDLRSKELEASEKG</sequence>
<proteinExistence type="predicted"/>
<dbReference type="InterPro" id="IPR002104">
    <property type="entry name" value="Integrase_catalytic"/>
</dbReference>
<protein>
    <recommendedName>
        <fullName evidence="2">Tyr recombinase domain-containing protein</fullName>
    </recommendedName>
</protein>
<dbReference type="Gene3D" id="1.10.443.10">
    <property type="entry name" value="Intergrase catalytic core"/>
    <property type="match status" value="1"/>
</dbReference>
<dbReference type="GO" id="GO:0006310">
    <property type="term" value="P:DNA recombination"/>
    <property type="evidence" value="ECO:0007669"/>
    <property type="project" value="UniProtKB-KW"/>
</dbReference>
<organism evidence="3">
    <name type="scientific">marine sediment metagenome</name>
    <dbReference type="NCBI Taxonomy" id="412755"/>
    <lineage>
        <taxon>unclassified sequences</taxon>
        <taxon>metagenomes</taxon>
        <taxon>ecological metagenomes</taxon>
    </lineage>
</organism>
<dbReference type="InterPro" id="IPR013762">
    <property type="entry name" value="Integrase-like_cat_sf"/>
</dbReference>
<dbReference type="EMBL" id="BARV01021238">
    <property type="protein sequence ID" value="GAI21318.1"/>
    <property type="molecule type" value="Genomic_DNA"/>
</dbReference>
<gene>
    <name evidence="3" type="ORF">S06H3_35223</name>
</gene>
<dbReference type="GO" id="GO:0003677">
    <property type="term" value="F:DNA binding"/>
    <property type="evidence" value="ECO:0007669"/>
    <property type="project" value="InterPro"/>
</dbReference>
<accession>X1LQD7</accession>